<feature type="domain" description="DUF4143" evidence="2">
    <location>
        <begin position="223"/>
        <end position="373"/>
    </location>
</feature>
<dbReference type="EnsemblBacteria" id="BAD85503">
    <property type="protein sequence ID" value="BAD85503"/>
    <property type="gene ID" value="TK1314"/>
</dbReference>
<evidence type="ECO:0000259" key="2">
    <source>
        <dbReference type="Pfam" id="PF13635"/>
    </source>
</evidence>
<dbReference type="Proteomes" id="UP000000536">
    <property type="component" value="Chromosome"/>
</dbReference>
<organism evidence="3 4">
    <name type="scientific">Thermococcus kodakarensis (strain ATCC BAA-918 / JCM 12380 / KOD1)</name>
    <name type="common">Pyrococcus kodakaraensis (strain KOD1)</name>
    <dbReference type="NCBI Taxonomy" id="69014"/>
    <lineage>
        <taxon>Archaea</taxon>
        <taxon>Methanobacteriati</taxon>
        <taxon>Methanobacteriota</taxon>
        <taxon>Thermococci</taxon>
        <taxon>Thermococcales</taxon>
        <taxon>Thermococcaceae</taxon>
        <taxon>Thermococcus</taxon>
    </lineage>
</organism>
<dbReference type="InterPro" id="IPR025420">
    <property type="entry name" value="DUF4143"/>
</dbReference>
<accession>Q5JGR0</accession>
<dbReference type="SUPFAM" id="SSF52540">
    <property type="entry name" value="P-loop containing nucleoside triphosphate hydrolases"/>
    <property type="match status" value="1"/>
</dbReference>
<dbReference type="OrthoDB" id="371918at2157"/>
<name>Q5JGR0_THEKO</name>
<gene>
    <name evidence="3" type="ordered locus">TK1314</name>
</gene>
<sequence length="434" mass="50069">MMREVLEEVIAEFWELGLPEVKERELALPTNLDTALSIFGLRRVGKTHFLYATMKRLMGSGLPFRRLFYVNFEDERLVGMTAKDLSSIVELYHKHNPGARVLYLFLDEVQAVEGWEKFVRRMVERGNARVFLTGSSSKLLSKEIATSLRGRTLSFQLFPLSFREFLEFKEFKLTSPLTEARRGRLFAFLDEYVRYGGFPGIVDYPPLLKIRTLQEYLDLIVYKDLIERYGVEKSSAMKALIRVITRNFARKTSVRKLHGFLSSMGVKLSKPTVYEYFSYLEDVGFVVPVRKYHGNTVESLRSAPKLYLADIGFAEALGVEDFGFRLENIVAVELLRRKHYSDPLIEVHYWEGREGEVDFVVSRGPKVSELIQVSWSVDDPETMRREVKALISASRHLRCGNLKAITWDYEAAETVDGKNIEFIPLWKWLLGAGL</sequence>
<dbReference type="InterPro" id="IPR027417">
    <property type="entry name" value="P-loop_NTPase"/>
</dbReference>
<dbReference type="PANTHER" id="PTHR33295">
    <property type="entry name" value="ATPASE"/>
    <property type="match status" value="1"/>
</dbReference>
<proteinExistence type="predicted"/>
<dbReference type="Pfam" id="PF13635">
    <property type="entry name" value="DUF4143"/>
    <property type="match status" value="1"/>
</dbReference>
<feature type="domain" description="AAA" evidence="1">
    <location>
        <begin position="35"/>
        <end position="166"/>
    </location>
</feature>
<dbReference type="GeneID" id="78447834"/>
<dbReference type="InParanoid" id="Q5JGR0"/>
<dbReference type="EMBL" id="AP006878">
    <property type="protein sequence ID" value="BAD85503.1"/>
    <property type="molecule type" value="Genomic_DNA"/>
</dbReference>
<reference evidence="3 4" key="1">
    <citation type="journal article" date="2005" name="Genome Res.">
        <title>Complete genome sequence of the hyperthermophilic archaeon Thermococcus kodakaraensis KOD1 and comparison with Pyrococcus genomes.</title>
        <authorList>
            <person name="Fukui T."/>
            <person name="Atomi H."/>
            <person name="Kanai T."/>
            <person name="Matsumi R."/>
            <person name="Fujiwara S."/>
            <person name="Imanaka T."/>
        </authorList>
    </citation>
    <scope>NUCLEOTIDE SEQUENCE [LARGE SCALE GENOMIC DNA]</scope>
    <source>
        <strain evidence="4">ATCC BAA-918 / JCM 12380 / KOD1</strain>
    </source>
</reference>
<dbReference type="STRING" id="69014.TK1314"/>
<dbReference type="PATRIC" id="fig|69014.16.peg.1286"/>
<dbReference type="AlphaFoldDB" id="Q5JGR0"/>
<protein>
    <submittedName>
        <fullName evidence="3">Predicted ATPase, AAA superfamily</fullName>
    </submittedName>
</protein>
<dbReference type="HOGENOM" id="CLU_041527_0_0_2"/>
<dbReference type="RefSeq" id="WP_011250265.1">
    <property type="nucleotide sequence ID" value="NC_006624.1"/>
</dbReference>
<dbReference type="eggNOG" id="arCOG03167">
    <property type="taxonomic scope" value="Archaea"/>
</dbReference>
<dbReference type="InterPro" id="IPR041682">
    <property type="entry name" value="AAA_14"/>
</dbReference>
<keyword evidence="4" id="KW-1185">Reference proteome</keyword>
<evidence type="ECO:0000313" key="3">
    <source>
        <dbReference type="EMBL" id="BAD85503.1"/>
    </source>
</evidence>
<evidence type="ECO:0000313" key="4">
    <source>
        <dbReference type="Proteomes" id="UP000000536"/>
    </source>
</evidence>
<dbReference type="Pfam" id="PF13173">
    <property type="entry name" value="AAA_14"/>
    <property type="match status" value="1"/>
</dbReference>
<dbReference type="PhylomeDB" id="Q5JGR0"/>
<dbReference type="KEGG" id="tko:TK1314"/>
<evidence type="ECO:0000259" key="1">
    <source>
        <dbReference type="Pfam" id="PF13173"/>
    </source>
</evidence>
<dbReference type="PANTHER" id="PTHR33295:SF8">
    <property type="entry name" value="AAA+ ATPASE DOMAIN-CONTAINING PROTEIN"/>
    <property type="match status" value="1"/>
</dbReference>